<name>A0ABU0AL80_9BACI</name>
<proteinExistence type="predicted"/>
<keyword evidence="2" id="KW-1185">Reference proteome</keyword>
<accession>A0ABU0AL80</accession>
<dbReference type="InterPro" id="IPR029063">
    <property type="entry name" value="SAM-dependent_MTases_sf"/>
</dbReference>
<dbReference type="Pfam" id="PF04445">
    <property type="entry name" value="SAM_MT"/>
    <property type="match status" value="1"/>
</dbReference>
<dbReference type="Proteomes" id="UP001238088">
    <property type="component" value="Unassembled WGS sequence"/>
</dbReference>
<gene>
    <name evidence="1" type="ORF">J2S17_003915</name>
</gene>
<dbReference type="PANTHER" id="PTHR36112:SF1">
    <property type="entry name" value="RIBOSOMAL RNA SMALL SUBUNIT METHYLTRANSFERASE J"/>
    <property type="match status" value="1"/>
</dbReference>
<dbReference type="SUPFAM" id="SSF53335">
    <property type="entry name" value="S-adenosyl-L-methionine-dependent methyltransferases"/>
    <property type="match status" value="1"/>
</dbReference>
<organism evidence="1 2">
    <name type="scientific">Cytobacillus purgationiresistens</name>
    <dbReference type="NCBI Taxonomy" id="863449"/>
    <lineage>
        <taxon>Bacteria</taxon>
        <taxon>Bacillati</taxon>
        <taxon>Bacillota</taxon>
        <taxon>Bacilli</taxon>
        <taxon>Bacillales</taxon>
        <taxon>Bacillaceae</taxon>
        <taxon>Cytobacillus</taxon>
    </lineage>
</organism>
<protein>
    <recommendedName>
        <fullName evidence="3">SAM-dependent methyltransferase</fullName>
    </recommendedName>
</protein>
<dbReference type="Gene3D" id="3.40.50.150">
    <property type="entry name" value="Vaccinia Virus protein VP39"/>
    <property type="match status" value="1"/>
</dbReference>
<dbReference type="InterPro" id="IPR007536">
    <property type="entry name" value="16SrRNA_methylTrfase_J"/>
</dbReference>
<dbReference type="RefSeq" id="WP_307477339.1">
    <property type="nucleotide sequence ID" value="NZ_JAUSUB010000019.1"/>
</dbReference>
<evidence type="ECO:0000313" key="1">
    <source>
        <dbReference type="EMBL" id="MDQ0272023.1"/>
    </source>
</evidence>
<evidence type="ECO:0008006" key="3">
    <source>
        <dbReference type="Google" id="ProtNLM"/>
    </source>
</evidence>
<evidence type="ECO:0000313" key="2">
    <source>
        <dbReference type="Proteomes" id="UP001238088"/>
    </source>
</evidence>
<dbReference type="EMBL" id="JAUSUB010000019">
    <property type="protein sequence ID" value="MDQ0272023.1"/>
    <property type="molecule type" value="Genomic_DNA"/>
</dbReference>
<reference evidence="1 2" key="1">
    <citation type="submission" date="2023-07" db="EMBL/GenBank/DDBJ databases">
        <title>Genomic Encyclopedia of Type Strains, Phase IV (KMG-IV): sequencing the most valuable type-strain genomes for metagenomic binning, comparative biology and taxonomic classification.</title>
        <authorList>
            <person name="Goeker M."/>
        </authorList>
    </citation>
    <scope>NUCLEOTIDE SEQUENCE [LARGE SCALE GENOMIC DNA]</scope>
    <source>
        <strain evidence="1 2">DSM 23494</strain>
    </source>
</reference>
<dbReference type="PANTHER" id="PTHR36112">
    <property type="entry name" value="RIBOSOMAL RNA SMALL SUBUNIT METHYLTRANSFERASE J"/>
    <property type="match status" value="1"/>
</dbReference>
<comment type="caution">
    <text evidence="1">The sequence shown here is derived from an EMBL/GenBank/DDBJ whole genome shotgun (WGS) entry which is preliminary data.</text>
</comment>
<sequence>MFITTSGRTNESKIAEAKQIAGKLNVKYVARNKSSVTELQEREETDCFVVGKNRLEIYAKGKTQPFFFHPSSAMFRMKRLKRDEHDPLIEATNLGLGKTLLDCTLGLASDSIIASFAVGHTGKVTGLEGNPAVAYIVTDGLHKWDTGDREMNEAMNRVEVINTHSLPYLQEQPDNSYDCIYFDPMFETDIPESEGIGALRGFAVYEGLTEALVQEALRVTRDRVVLKDHFRSSRFDQFSFEVYKRKTAKFHYGILKKK</sequence>